<accession>A0A511KJ98</accession>
<dbReference type="GO" id="GO:0016559">
    <property type="term" value="P:peroxisome fission"/>
    <property type="evidence" value="ECO:0007669"/>
    <property type="project" value="TreeGrafter"/>
</dbReference>
<dbReference type="OrthoDB" id="2537163at2759"/>
<reference evidence="2 3" key="1">
    <citation type="submission" date="2019-07" db="EMBL/GenBank/DDBJ databases">
        <title>Rhodotorula toruloides NBRC10032 genome sequencing.</title>
        <authorList>
            <person name="Shida Y."/>
            <person name="Takaku H."/>
            <person name="Ogasawara W."/>
            <person name="Mori K."/>
        </authorList>
    </citation>
    <scope>NUCLEOTIDE SEQUENCE [LARGE SCALE GENOMIC DNA]</scope>
    <source>
        <strain evidence="2 3">NBRC10032</strain>
    </source>
</reference>
<evidence type="ECO:0000256" key="1">
    <source>
        <dbReference type="SAM" id="Coils"/>
    </source>
</evidence>
<name>A0A511KJ98_RHOTO</name>
<dbReference type="AlphaFoldDB" id="A0A511KJ98"/>
<dbReference type="PANTHER" id="PTHR12652:SF19">
    <property type="entry name" value="PEROXISOMAL BIOGENESIS FACTOR 11"/>
    <property type="match status" value="1"/>
</dbReference>
<gene>
    <name evidence="2" type="ORF">Rt10032_c09g4002</name>
</gene>
<dbReference type="Proteomes" id="UP000321518">
    <property type="component" value="Unassembled WGS sequence"/>
</dbReference>
<comment type="caution">
    <text evidence="2">The sequence shown here is derived from an EMBL/GenBank/DDBJ whole genome shotgun (WGS) entry which is preliminary data.</text>
</comment>
<proteinExistence type="predicted"/>
<sequence>MEGRDAGLRLLQYSLRLALYLRKNAFSSSAHVRLLALASTLAAIRRLLALNHLINAIRQTLPKLAPRDILSSPSSGSEATLAGDRGPYLESVAAIARSSLDLLAVVTDNLYLFSRFGLLPLSPRRTQQVDKISDFATLASAAIGLAVVARRNNALMARGRTARRKAVDSEKELAELDFWEGGTSVGVGGEATASVKDMVAEREERVREARRLRERVRAERRKMRVLRGEMGQLRWERLRLTAEAIFALYDALDLETASESAKSWSGLVSSVIEFSQAWAEYITTGRKRS</sequence>
<dbReference type="PANTHER" id="PTHR12652">
    <property type="entry name" value="PEROXISOMAL BIOGENESIS FACTOR 11"/>
    <property type="match status" value="1"/>
</dbReference>
<evidence type="ECO:0000313" key="2">
    <source>
        <dbReference type="EMBL" id="GEM09985.1"/>
    </source>
</evidence>
<evidence type="ECO:0000313" key="3">
    <source>
        <dbReference type="Proteomes" id="UP000321518"/>
    </source>
</evidence>
<protein>
    <recommendedName>
        <fullName evidence="4">Peroxisomal biogenesis factor 11</fullName>
    </recommendedName>
</protein>
<evidence type="ECO:0008006" key="4">
    <source>
        <dbReference type="Google" id="ProtNLM"/>
    </source>
</evidence>
<keyword evidence="1" id="KW-0175">Coiled coil</keyword>
<dbReference type="EMBL" id="BJWK01000009">
    <property type="protein sequence ID" value="GEM09985.1"/>
    <property type="molecule type" value="Genomic_DNA"/>
</dbReference>
<dbReference type="GO" id="GO:0005778">
    <property type="term" value="C:peroxisomal membrane"/>
    <property type="evidence" value="ECO:0007669"/>
    <property type="project" value="TreeGrafter"/>
</dbReference>
<organism evidence="2 3">
    <name type="scientific">Rhodotorula toruloides</name>
    <name type="common">Yeast</name>
    <name type="synonym">Rhodosporidium toruloides</name>
    <dbReference type="NCBI Taxonomy" id="5286"/>
    <lineage>
        <taxon>Eukaryota</taxon>
        <taxon>Fungi</taxon>
        <taxon>Dikarya</taxon>
        <taxon>Basidiomycota</taxon>
        <taxon>Pucciniomycotina</taxon>
        <taxon>Microbotryomycetes</taxon>
        <taxon>Sporidiobolales</taxon>
        <taxon>Sporidiobolaceae</taxon>
        <taxon>Rhodotorula</taxon>
    </lineage>
</organism>
<feature type="coiled-coil region" evidence="1">
    <location>
        <begin position="195"/>
        <end position="229"/>
    </location>
</feature>